<dbReference type="UniPathway" id="UPA00124"/>
<dbReference type="Pfam" id="PF04321">
    <property type="entry name" value="RmlD_sub_bind"/>
    <property type="match status" value="1"/>
</dbReference>
<sequence>MTPPALLIPGGRGQLGSELVGLRGRRRDGLVHAPGSGELDVTDEEALNDAVDSFTDAADDAGMRPVVVNLAAYTAVDAAESDRAAAERVNTTGPANLARICRKRGVPLLHVSTDYVFSGDATEPYEPGDEVGPRSVYGRTKLDGERAVLANHPRAWVVRTAWVYGAAGANFVSAMARLEAERDTVSVAADQFGSPTWAADLAGGLLELAETVARRDEPKQRVLHCTNGGSTSRHEFARAVFSELGADPERVLAASTADVPRPAPRPAFSVLSNQEWTSGGLTGLRPWRAALSAAFAAHGTSWAAR</sequence>
<dbReference type="GO" id="GO:0019305">
    <property type="term" value="P:dTDP-rhamnose biosynthetic process"/>
    <property type="evidence" value="ECO:0007669"/>
    <property type="project" value="UniProtKB-UniPathway"/>
</dbReference>
<evidence type="ECO:0000259" key="3">
    <source>
        <dbReference type="Pfam" id="PF04321"/>
    </source>
</evidence>
<dbReference type="STRING" id="995062.SAMN04489718_2460"/>
<comment type="function">
    <text evidence="2">Catalyzes the reduction of dTDP-6-deoxy-L-lyxo-4-hexulose to yield dTDP-L-rhamnose.</text>
</comment>
<dbReference type="PANTHER" id="PTHR10491:SF4">
    <property type="entry name" value="METHIONINE ADENOSYLTRANSFERASE 2 SUBUNIT BETA"/>
    <property type="match status" value="1"/>
</dbReference>
<dbReference type="EC" id="1.1.1.133" evidence="2"/>
<organism evidence="4 5">
    <name type="scientific">Actinopolyspora saharensis</name>
    <dbReference type="NCBI Taxonomy" id="995062"/>
    <lineage>
        <taxon>Bacteria</taxon>
        <taxon>Bacillati</taxon>
        <taxon>Actinomycetota</taxon>
        <taxon>Actinomycetes</taxon>
        <taxon>Actinopolysporales</taxon>
        <taxon>Actinopolysporaceae</taxon>
        <taxon>Actinopolyspora</taxon>
    </lineage>
</organism>
<feature type="domain" description="RmlD-like substrate binding" evidence="3">
    <location>
        <begin position="6"/>
        <end position="296"/>
    </location>
</feature>
<dbReference type="Gene3D" id="3.40.50.720">
    <property type="entry name" value="NAD(P)-binding Rossmann-like Domain"/>
    <property type="match status" value="1"/>
</dbReference>
<dbReference type="PANTHER" id="PTHR10491">
    <property type="entry name" value="DTDP-4-DEHYDRORHAMNOSE REDUCTASE"/>
    <property type="match status" value="1"/>
</dbReference>
<dbReference type="EMBL" id="FNKO01000002">
    <property type="protein sequence ID" value="SDQ85983.1"/>
    <property type="molecule type" value="Genomic_DNA"/>
</dbReference>
<comment type="similarity">
    <text evidence="1 2">Belongs to the dTDP-4-dehydrorhamnose reductase family.</text>
</comment>
<proteinExistence type="inferred from homology"/>
<keyword evidence="2" id="KW-0560">Oxidoreductase</keyword>
<dbReference type="NCBIfam" id="TIGR01214">
    <property type="entry name" value="rmlD"/>
    <property type="match status" value="1"/>
</dbReference>
<evidence type="ECO:0000313" key="5">
    <source>
        <dbReference type="Proteomes" id="UP000199301"/>
    </source>
</evidence>
<keyword evidence="5" id="KW-1185">Reference proteome</keyword>
<dbReference type="RefSeq" id="WP_092523979.1">
    <property type="nucleotide sequence ID" value="NZ_FNKO01000002.1"/>
</dbReference>
<evidence type="ECO:0000256" key="2">
    <source>
        <dbReference type="RuleBase" id="RU364082"/>
    </source>
</evidence>
<evidence type="ECO:0000256" key="1">
    <source>
        <dbReference type="ARBA" id="ARBA00010944"/>
    </source>
</evidence>
<dbReference type="InterPro" id="IPR029903">
    <property type="entry name" value="RmlD-like-bd"/>
</dbReference>
<comment type="pathway">
    <text evidence="2">Carbohydrate biosynthesis; dTDP-L-rhamnose biosynthesis.</text>
</comment>
<keyword evidence="2" id="KW-0521">NADP</keyword>
<evidence type="ECO:0000313" key="4">
    <source>
        <dbReference type="EMBL" id="SDQ85983.1"/>
    </source>
</evidence>
<gene>
    <name evidence="4" type="ORF">SAMN04489718_2460</name>
</gene>
<accession>A0A1H1EB83</accession>
<dbReference type="CDD" id="cd05254">
    <property type="entry name" value="dTDP_HR_like_SDR_e"/>
    <property type="match status" value="1"/>
</dbReference>
<dbReference type="InterPro" id="IPR036291">
    <property type="entry name" value="NAD(P)-bd_dom_sf"/>
</dbReference>
<dbReference type="AlphaFoldDB" id="A0A1H1EB83"/>
<dbReference type="GO" id="GO:0008831">
    <property type="term" value="F:dTDP-4-dehydrorhamnose reductase activity"/>
    <property type="evidence" value="ECO:0007669"/>
    <property type="project" value="UniProtKB-EC"/>
</dbReference>
<protein>
    <recommendedName>
        <fullName evidence="2">dTDP-4-dehydrorhamnose reductase</fullName>
        <ecNumber evidence="2">1.1.1.133</ecNumber>
    </recommendedName>
</protein>
<dbReference type="SUPFAM" id="SSF51735">
    <property type="entry name" value="NAD(P)-binding Rossmann-fold domains"/>
    <property type="match status" value="1"/>
</dbReference>
<name>A0A1H1EB83_9ACTN</name>
<dbReference type="OrthoDB" id="9803892at2"/>
<dbReference type="Gene3D" id="3.90.25.10">
    <property type="entry name" value="UDP-galactose 4-epimerase, domain 1"/>
    <property type="match status" value="1"/>
</dbReference>
<dbReference type="GO" id="GO:0005829">
    <property type="term" value="C:cytosol"/>
    <property type="evidence" value="ECO:0007669"/>
    <property type="project" value="TreeGrafter"/>
</dbReference>
<dbReference type="Proteomes" id="UP000199301">
    <property type="component" value="Unassembled WGS sequence"/>
</dbReference>
<reference evidence="5" key="1">
    <citation type="submission" date="2016-10" db="EMBL/GenBank/DDBJ databases">
        <authorList>
            <person name="Varghese N."/>
            <person name="Submissions S."/>
        </authorList>
    </citation>
    <scope>NUCLEOTIDE SEQUENCE [LARGE SCALE GENOMIC DNA]</scope>
    <source>
        <strain evidence="5">DSM 45459</strain>
    </source>
</reference>
<dbReference type="InterPro" id="IPR005913">
    <property type="entry name" value="dTDP_dehydrorham_reduct"/>
</dbReference>